<name>A0A1H0QAE6_9CLOT</name>
<organism evidence="1 2">
    <name type="scientific">Clostridium gasigenes</name>
    <dbReference type="NCBI Taxonomy" id="94869"/>
    <lineage>
        <taxon>Bacteria</taxon>
        <taxon>Bacillati</taxon>
        <taxon>Bacillota</taxon>
        <taxon>Clostridia</taxon>
        <taxon>Eubacteriales</taxon>
        <taxon>Clostridiaceae</taxon>
        <taxon>Clostridium</taxon>
    </lineage>
</organism>
<dbReference type="RefSeq" id="WP_089967078.1">
    <property type="nucleotide sequence ID" value="NZ_JACKWV010000004.1"/>
</dbReference>
<dbReference type="STRING" id="94869.SAMN04488529_102278"/>
<gene>
    <name evidence="1" type="ORF">SAMN04488529_102278</name>
</gene>
<evidence type="ECO:0000313" key="2">
    <source>
        <dbReference type="Proteomes" id="UP000198597"/>
    </source>
</evidence>
<sequence length="104" mass="12546">MEHRGKIDIDMSFNEYEIRTMLSDYSNENMLNFDIEVLSKEIYKFTNGYPFLVSRICQIIDENILKNRDKAWDEFHIQKAMKILLEENNTLFDDLIKNMENNDK</sequence>
<dbReference type="EMBL" id="FNJM01000002">
    <property type="protein sequence ID" value="SDP14307.1"/>
    <property type="molecule type" value="Genomic_DNA"/>
</dbReference>
<dbReference type="Proteomes" id="UP000198597">
    <property type="component" value="Unassembled WGS sequence"/>
</dbReference>
<accession>A0A1H0QAE6</accession>
<protein>
    <submittedName>
        <fullName evidence="1">Uncharacterized protein</fullName>
    </submittedName>
</protein>
<evidence type="ECO:0000313" key="1">
    <source>
        <dbReference type="EMBL" id="SDP14307.1"/>
    </source>
</evidence>
<dbReference type="OrthoDB" id="9953685at2"/>
<reference evidence="1 2" key="1">
    <citation type="submission" date="2016-10" db="EMBL/GenBank/DDBJ databases">
        <authorList>
            <person name="de Groot N.N."/>
        </authorList>
    </citation>
    <scope>NUCLEOTIDE SEQUENCE [LARGE SCALE GENOMIC DNA]</scope>
    <source>
        <strain evidence="1 2">DSM 12272</strain>
    </source>
</reference>
<dbReference type="AlphaFoldDB" id="A0A1H0QAE6"/>
<keyword evidence="2" id="KW-1185">Reference proteome</keyword>
<proteinExistence type="predicted"/>